<dbReference type="EMBL" id="CP029186">
    <property type="protein sequence ID" value="AWH84837.1"/>
    <property type="molecule type" value="Genomic_DNA"/>
</dbReference>
<protein>
    <recommendedName>
        <fullName evidence="4">Lipoprotein</fullName>
    </recommendedName>
</protein>
<evidence type="ECO:0008006" key="4">
    <source>
        <dbReference type="Google" id="ProtNLM"/>
    </source>
</evidence>
<gene>
    <name evidence="2" type="ORF">HYN59_06720</name>
</gene>
<evidence type="ECO:0000313" key="2">
    <source>
        <dbReference type="EMBL" id="AWH84837.1"/>
    </source>
</evidence>
<dbReference type="PROSITE" id="PS51257">
    <property type="entry name" value="PROKAR_LIPOPROTEIN"/>
    <property type="match status" value="1"/>
</dbReference>
<dbReference type="KEGG" id="falb:HYN59_06720"/>
<feature type="region of interest" description="Disordered" evidence="1">
    <location>
        <begin position="40"/>
        <end position="59"/>
    </location>
</feature>
<dbReference type="AlphaFoldDB" id="A0A2S1QWQ1"/>
<evidence type="ECO:0000313" key="3">
    <source>
        <dbReference type="Proteomes" id="UP000244929"/>
    </source>
</evidence>
<organism evidence="2 3">
    <name type="scientific">Flavobacterium album</name>
    <dbReference type="NCBI Taxonomy" id="2175091"/>
    <lineage>
        <taxon>Bacteria</taxon>
        <taxon>Pseudomonadati</taxon>
        <taxon>Bacteroidota</taxon>
        <taxon>Flavobacteriia</taxon>
        <taxon>Flavobacteriales</taxon>
        <taxon>Flavobacteriaceae</taxon>
        <taxon>Flavobacterium</taxon>
    </lineage>
</organism>
<dbReference type="OrthoDB" id="1377360at2"/>
<dbReference type="Proteomes" id="UP000244929">
    <property type="component" value="Chromosome"/>
</dbReference>
<sequence>MKRKTLLTLAAAGLLLLTSCGPQVHRYGCSRRRCIVENDKTDKTPMPAEGVTKKTKAIV</sequence>
<proteinExistence type="predicted"/>
<accession>A0A2S1QWQ1</accession>
<reference evidence="2 3" key="1">
    <citation type="submission" date="2018-04" db="EMBL/GenBank/DDBJ databases">
        <title>Genome sequencing of Flavobacterium sp. HYN0059.</title>
        <authorList>
            <person name="Yi H."/>
            <person name="Baek C."/>
        </authorList>
    </citation>
    <scope>NUCLEOTIDE SEQUENCE [LARGE SCALE GENOMIC DNA]</scope>
    <source>
        <strain evidence="2 3">HYN0059</strain>
    </source>
</reference>
<dbReference type="RefSeq" id="WP_108777543.1">
    <property type="nucleotide sequence ID" value="NZ_CP029186.1"/>
</dbReference>
<keyword evidence="3" id="KW-1185">Reference proteome</keyword>
<name>A0A2S1QWQ1_9FLAO</name>
<evidence type="ECO:0000256" key="1">
    <source>
        <dbReference type="SAM" id="MobiDB-lite"/>
    </source>
</evidence>